<protein>
    <recommendedName>
        <fullName evidence="4">TraB/GumN family protein</fullName>
    </recommendedName>
</protein>
<evidence type="ECO:0000313" key="3">
    <source>
        <dbReference type="Proteomes" id="UP000824334"/>
    </source>
</evidence>
<reference evidence="2 3" key="1">
    <citation type="submission" date="2021-07" db="EMBL/GenBank/DDBJ databases">
        <title>Isolation and characterization of bacteria from a gold mining with a capacity of golden bioaccumulation.</title>
        <authorList>
            <person name="Yang X.J."/>
        </authorList>
    </citation>
    <scope>NUCLEOTIDE SEQUENCE [LARGE SCALE GENOMIC DNA]</scope>
    <source>
        <strain evidence="2 3">Au29</strain>
    </source>
</reference>
<organism evidence="2 3">
    <name type="scientific">Brevundimonas nasdae</name>
    <dbReference type="NCBI Taxonomy" id="172043"/>
    <lineage>
        <taxon>Bacteria</taxon>
        <taxon>Pseudomonadati</taxon>
        <taxon>Pseudomonadota</taxon>
        <taxon>Alphaproteobacteria</taxon>
        <taxon>Caulobacterales</taxon>
        <taxon>Caulobacteraceae</taxon>
        <taxon>Brevundimonas</taxon>
    </lineage>
</organism>
<name>A0ABX8TLJ3_9CAUL</name>
<gene>
    <name evidence="2" type="ORF">KWG56_02515</name>
</gene>
<proteinExistence type="predicted"/>
<keyword evidence="1" id="KW-0732">Signal</keyword>
<evidence type="ECO:0008006" key="4">
    <source>
        <dbReference type="Google" id="ProtNLM"/>
    </source>
</evidence>
<sequence>MFRILVAASALAVACFAPVAASAQSAPPSAAPEPVQVMIVGAFHFDNPGQDLNNVVVDPVTTPQKQAELEAVAEGLRRFRPTAVALERVAADKTTLLDQVYPSFQPSMLLTHADERYQIGYRLANLEGLSRVYAIDEQPEEGGRDYFPFEKVQAWFTARHREAEFATLNAPVAAYAAELSERQKHETLGQLLAEDSSPDHPISGNMDIYYGLLKFGDGAEQPGAELNAGWYERNAKIFTKLMAVARPGDRIVVVFGAGHGYWLRHFVQNTPGYQLVEAVPYLNPAP</sequence>
<feature type="signal peptide" evidence="1">
    <location>
        <begin position="1"/>
        <end position="23"/>
    </location>
</feature>
<accession>A0ABX8TLJ3</accession>
<dbReference type="GeneID" id="94374121"/>
<feature type="chain" id="PRO_5046523853" description="TraB/GumN family protein" evidence="1">
    <location>
        <begin position="24"/>
        <end position="286"/>
    </location>
</feature>
<dbReference type="RefSeq" id="WP_219353612.1">
    <property type="nucleotide sequence ID" value="NZ_CP080034.1"/>
</dbReference>
<dbReference type="Pfam" id="PF18950">
    <property type="entry name" value="DUF5694"/>
    <property type="match status" value="1"/>
</dbReference>
<dbReference type="EMBL" id="CP080034">
    <property type="protein sequence ID" value="QYC10907.1"/>
    <property type="molecule type" value="Genomic_DNA"/>
</dbReference>
<keyword evidence="3" id="KW-1185">Reference proteome</keyword>
<evidence type="ECO:0000256" key="1">
    <source>
        <dbReference type="SAM" id="SignalP"/>
    </source>
</evidence>
<dbReference type="Proteomes" id="UP000824334">
    <property type="component" value="Chromosome"/>
</dbReference>
<dbReference type="PROSITE" id="PS51257">
    <property type="entry name" value="PROKAR_LIPOPROTEIN"/>
    <property type="match status" value="1"/>
</dbReference>
<evidence type="ECO:0000313" key="2">
    <source>
        <dbReference type="EMBL" id="QYC10907.1"/>
    </source>
</evidence>
<dbReference type="InterPro" id="IPR043749">
    <property type="entry name" value="DUF5694"/>
</dbReference>